<dbReference type="EMBL" id="JBHSWD010000001">
    <property type="protein sequence ID" value="MFC6591877.1"/>
    <property type="molecule type" value="Genomic_DNA"/>
</dbReference>
<evidence type="ECO:0000313" key="3">
    <source>
        <dbReference type="Proteomes" id="UP001596297"/>
    </source>
</evidence>
<feature type="chain" id="PRO_5045928694" evidence="1">
    <location>
        <begin position="25"/>
        <end position="120"/>
    </location>
</feature>
<reference evidence="3" key="1">
    <citation type="journal article" date="2019" name="Int. J. Syst. Evol. Microbiol.">
        <title>The Global Catalogue of Microorganisms (GCM) 10K type strain sequencing project: providing services to taxonomists for standard genome sequencing and annotation.</title>
        <authorList>
            <consortium name="The Broad Institute Genomics Platform"/>
            <consortium name="The Broad Institute Genome Sequencing Center for Infectious Disease"/>
            <person name="Wu L."/>
            <person name="Ma J."/>
        </authorList>
    </citation>
    <scope>NUCLEOTIDE SEQUENCE [LARGE SCALE GENOMIC DNA]</scope>
    <source>
        <strain evidence="3">CGMCC 1.15772</strain>
    </source>
</reference>
<evidence type="ECO:0000256" key="1">
    <source>
        <dbReference type="SAM" id="SignalP"/>
    </source>
</evidence>
<gene>
    <name evidence="2" type="ORF">ACFP81_07580</name>
</gene>
<accession>A0ABW1YC48</accession>
<feature type="signal peptide" evidence="1">
    <location>
        <begin position="1"/>
        <end position="24"/>
    </location>
</feature>
<name>A0ABW1YC48_9DEIO</name>
<evidence type="ECO:0000313" key="2">
    <source>
        <dbReference type="EMBL" id="MFC6591877.1"/>
    </source>
</evidence>
<sequence length="120" mass="12961">MLSRSMAYEARFLLCALVTGLVLAQGRTDAGQQTSRPAMTQASTLGYQLQFPSPQRLTVQVGPLLPRPDQMVSLLQAGASASVAQLTQQVDRVGEVRKPCAGCLGNWPREKCRSMTRALA</sequence>
<keyword evidence="1" id="KW-0732">Signal</keyword>
<keyword evidence="3" id="KW-1185">Reference proteome</keyword>
<protein>
    <submittedName>
        <fullName evidence="2">Uncharacterized protein</fullName>
    </submittedName>
</protein>
<comment type="caution">
    <text evidence="2">The sequence shown here is derived from an EMBL/GenBank/DDBJ whole genome shotgun (WGS) entry which is preliminary data.</text>
</comment>
<proteinExistence type="predicted"/>
<organism evidence="2 3">
    <name type="scientific">Deinococcus lacus</name>
    <dbReference type="NCBI Taxonomy" id="392561"/>
    <lineage>
        <taxon>Bacteria</taxon>
        <taxon>Thermotogati</taxon>
        <taxon>Deinococcota</taxon>
        <taxon>Deinococci</taxon>
        <taxon>Deinococcales</taxon>
        <taxon>Deinococcaceae</taxon>
        <taxon>Deinococcus</taxon>
    </lineage>
</organism>
<dbReference type="RefSeq" id="WP_380082887.1">
    <property type="nucleotide sequence ID" value="NZ_JBHSWD010000001.1"/>
</dbReference>
<dbReference type="Proteomes" id="UP001596297">
    <property type="component" value="Unassembled WGS sequence"/>
</dbReference>